<evidence type="ECO:0000256" key="1">
    <source>
        <dbReference type="SAM" id="MobiDB-lite"/>
    </source>
</evidence>
<evidence type="ECO:0000313" key="4">
    <source>
        <dbReference type="Proteomes" id="UP001155145"/>
    </source>
</evidence>
<proteinExistence type="predicted"/>
<dbReference type="AlphaFoldDB" id="A0A9X1M7F6"/>
<organism evidence="3 4">
    <name type="scientific">Arthrobacter zhangbolii</name>
    <dbReference type="NCBI Taxonomy" id="2886936"/>
    <lineage>
        <taxon>Bacteria</taxon>
        <taxon>Bacillati</taxon>
        <taxon>Actinomycetota</taxon>
        <taxon>Actinomycetes</taxon>
        <taxon>Micrococcales</taxon>
        <taxon>Micrococcaceae</taxon>
        <taxon>Arthrobacter</taxon>
    </lineage>
</organism>
<gene>
    <name evidence="3" type="ORF">LJ755_05930</name>
</gene>
<name>A0A9X1M7F6_9MICC</name>
<dbReference type="Proteomes" id="UP001155145">
    <property type="component" value="Unassembled WGS sequence"/>
</dbReference>
<reference evidence="3" key="1">
    <citation type="submission" date="2021-10" db="EMBL/GenBank/DDBJ databases">
        <title>Novel species in genus Arthrobacter.</title>
        <authorList>
            <person name="Liu Y."/>
        </authorList>
    </citation>
    <scope>NUCLEOTIDE SEQUENCE</scope>
    <source>
        <strain evidence="3">Zg-Y462</strain>
    </source>
</reference>
<feature type="region of interest" description="Disordered" evidence="1">
    <location>
        <begin position="181"/>
        <end position="214"/>
    </location>
</feature>
<dbReference type="SUPFAM" id="SSF55729">
    <property type="entry name" value="Acyl-CoA N-acyltransferases (Nat)"/>
    <property type="match status" value="1"/>
</dbReference>
<dbReference type="InterPro" id="IPR051531">
    <property type="entry name" value="N-acetyltransferase"/>
</dbReference>
<dbReference type="Gene3D" id="3.40.630.30">
    <property type="match status" value="1"/>
</dbReference>
<dbReference type="PROSITE" id="PS51186">
    <property type="entry name" value="GNAT"/>
    <property type="match status" value="1"/>
</dbReference>
<feature type="compositionally biased region" description="Polar residues" evidence="1">
    <location>
        <begin position="195"/>
        <end position="214"/>
    </location>
</feature>
<dbReference type="RefSeq" id="WP_227928378.1">
    <property type="nucleotide sequence ID" value="NZ_JAJFZT010000003.1"/>
</dbReference>
<sequence length="214" mass="23386">MSQNPANWSPVTTEHLLLRRLERTDYEAALRIHTDPRTNLHNPVTPTAQSAAKLLQDFLDHWDREGFGYWAVAERDAPGTVIGFTGLQRATVDDRDILNLYYRYDPAVWGRGYAKEGAREAVRRGRELLPELPVLARTTASNILSQRTAQAAGLQHRPELDRHYAGLPEVYLVLGWPEGSADGSAETGAVAQKASAATGSTTPSPVNSSSATGP</sequence>
<comment type="caution">
    <text evidence="3">The sequence shown here is derived from an EMBL/GenBank/DDBJ whole genome shotgun (WGS) entry which is preliminary data.</text>
</comment>
<dbReference type="Pfam" id="PF13302">
    <property type="entry name" value="Acetyltransf_3"/>
    <property type="match status" value="1"/>
</dbReference>
<dbReference type="EMBL" id="JAJFZT010000003">
    <property type="protein sequence ID" value="MCC3272270.1"/>
    <property type="molecule type" value="Genomic_DNA"/>
</dbReference>
<dbReference type="PANTHER" id="PTHR43792:SF1">
    <property type="entry name" value="N-ACETYLTRANSFERASE DOMAIN-CONTAINING PROTEIN"/>
    <property type="match status" value="1"/>
</dbReference>
<dbReference type="GO" id="GO:0016747">
    <property type="term" value="F:acyltransferase activity, transferring groups other than amino-acyl groups"/>
    <property type="evidence" value="ECO:0007669"/>
    <property type="project" value="InterPro"/>
</dbReference>
<feature type="domain" description="N-acetyltransferase" evidence="2">
    <location>
        <begin position="16"/>
        <end position="177"/>
    </location>
</feature>
<dbReference type="InterPro" id="IPR016181">
    <property type="entry name" value="Acyl_CoA_acyltransferase"/>
</dbReference>
<protein>
    <submittedName>
        <fullName evidence="3">GNAT family N-acetyltransferase</fullName>
    </submittedName>
</protein>
<evidence type="ECO:0000313" key="3">
    <source>
        <dbReference type="EMBL" id="MCC3272270.1"/>
    </source>
</evidence>
<accession>A0A9X1M7F6</accession>
<dbReference type="InterPro" id="IPR000182">
    <property type="entry name" value="GNAT_dom"/>
</dbReference>
<dbReference type="PANTHER" id="PTHR43792">
    <property type="entry name" value="GNAT FAMILY, PUTATIVE (AFU_ORTHOLOGUE AFUA_3G00765)-RELATED-RELATED"/>
    <property type="match status" value="1"/>
</dbReference>
<evidence type="ECO:0000259" key="2">
    <source>
        <dbReference type="PROSITE" id="PS51186"/>
    </source>
</evidence>